<dbReference type="Gene3D" id="3.30.30.30">
    <property type="match status" value="1"/>
</dbReference>
<dbReference type="GO" id="GO:0005737">
    <property type="term" value="C:cytoplasm"/>
    <property type="evidence" value="ECO:0000318"/>
    <property type="project" value="GO_Central"/>
</dbReference>
<evidence type="ECO:0000256" key="1">
    <source>
        <dbReference type="ARBA" id="ARBA00022741"/>
    </source>
</evidence>
<keyword evidence="4" id="KW-0346">Stress response</keyword>
<dbReference type="Gene3D" id="2.60.34.10">
    <property type="entry name" value="Substrate Binding Domain Of DNAk, Chain A, domain 1"/>
    <property type="match status" value="1"/>
</dbReference>
<reference evidence="4 6" key="2">
    <citation type="journal article" date="2014" name="BMC Genomics">
        <title>An improved genome release (version Mt4.0) for the model legume Medicago truncatula.</title>
        <authorList>
            <person name="Tang H."/>
            <person name="Krishnakumar V."/>
            <person name="Bidwell S."/>
            <person name="Rosen B."/>
            <person name="Chan A."/>
            <person name="Zhou S."/>
            <person name="Gentzbittel L."/>
            <person name="Childs K.L."/>
            <person name="Yandell M."/>
            <person name="Gundlach H."/>
            <person name="Mayer K.F."/>
            <person name="Schwartz D.C."/>
            <person name="Town C.D."/>
        </authorList>
    </citation>
    <scope>GENOME REANNOTATION</scope>
    <source>
        <strain evidence="5 6">cv. Jemalong A17</strain>
    </source>
</reference>
<dbReference type="Pfam" id="PF00012">
    <property type="entry name" value="HSP70"/>
    <property type="match status" value="1"/>
</dbReference>
<dbReference type="InterPro" id="IPR013126">
    <property type="entry name" value="Hsp_70_fam"/>
</dbReference>
<protein>
    <submittedName>
        <fullName evidence="4">Heat shock 70 kDa protein</fullName>
    </submittedName>
</protein>
<dbReference type="Proteomes" id="UP000002051">
    <property type="component" value="Chromosome 4"/>
</dbReference>
<keyword evidence="1 3" id="KW-0547">Nucleotide-binding</keyword>
<dbReference type="GO" id="GO:0005524">
    <property type="term" value="F:ATP binding"/>
    <property type="evidence" value="ECO:0007669"/>
    <property type="project" value="UniProtKB-KW"/>
</dbReference>
<proteinExistence type="inferred from homology"/>
<reference evidence="5" key="3">
    <citation type="submission" date="2015-04" db="UniProtKB">
        <authorList>
            <consortium name="EnsemblPlants"/>
        </authorList>
    </citation>
    <scope>IDENTIFICATION</scope>
    <source>
        <strain evidence="5">cv. Jemalong A17</strain>
    </source>
</reference>
<dbReference type="GO" id="GO:0042026">
    <property type="term" value="P:protein refolding"/>
    <property type="evidence" value="ECO:0000318"/>
    <property type="project" value="GO_Central"/>
</dbReference>
<accession>G7JFG6</accession>
<dbReference type="InterPro" id="IPR029047">
    <property type="entry name" value="HSP70_peptide-bd_sf"/>
</dbReference>
<dbReference type="PANTHER" id="PTHR19375">
    <property type="entry name" value="HEAT SHOCK PROTEIN 70KDA"/>
    <property type="match status" value="1"/>
</dbReference>
<dbReference type="KEGG" id="mtr:11438817"/>
<dbReference type="EMBL" id="CM001220">
    <property type="protein sequence ID" value="AES91642.1"/>
    <property type="molecule type" value="Genomic_DNA"/>
</dbReference>
<dbReference type="FunFam" id="2.60.34.10:FF:000019">
    <property type="entry name" value="Heat shock 70 kDa protein 8"/>
    <property type="match status" value="1"/>
</dbReference>
<dbReference type="STRING" id="3880.G7JFG6"/>
<dbReference type="SUPFAM" id="SSF53067">
    <property type="entry name" value="Actin-like ATPase domain"/>
    <property type="match status" value="2"/>
</dbReference>
<evidence type="ECO:0000313" key="5">
    <source>
        <dbReference type="EnsemblPlants" id="AES91642"/>
    </source>
</evidence>
<dbReference type="eggNOG" id="KOG0101">
    <property type="taxonomic scope" value="Eukaryota"/>
</dbReference>
<keyword evidence="6" id="KW-1185">Reference proteome</keyword>
<evidence type="ECO:0000313" key="6">
    <source>
        <dbReference type="Proteomes" id="UP000002051"/>
    </source>
</evidence>
<dbReference type="EnsemblPlants" id="AES91642">
    <property type="protein sequence ID" value="AES91642"/>
    <property type="gene ID" value="MTR_4g115780"/>
</dbReference>
<dbReference type="HOGENOM" id="CLU_005965_0_1_1"/>
<dbReference type="GO" id="GO:0044183">
    <property type="term" value="F:protein folding chaperone"/>
    <property type="evidence" value="ECO:0000318"/>
    <property type="project" value="GO_Central"/>
</dbReference>
<dbReference type="PaxDb" id="3880-AES91642"/>
<evidence type="ECO:0000256" key="3">
    <source>
        <dbReference type="RuleBase" id="RU003322"/>
    </source>
</evidence>
<dbReference type="Gene3D" id="3.90.640.10">
    <property type="entry name" value="Actin, Chain A, domain 4"/>
    <property type="match status" value="1"/>
</dbReference>
<organism evidence="4 6">
    <name type="scientific">Medicago truncatula</name>
    <name type="common">Barrel medic</name>
    <name type="synonym">Medicago tribuloides</name>
    <dbReference type="NCBI Taxonomy" id="3880"/>
    <lineage>
        <taxon>Eukaryota</taxon>
        <taxon>Viridiplantae</taxon>
        <taxon>Streptophyta</taxon>
        <taxon>Embryophyta</taxon>
        <taxon>Tracheophyta</taxon>
        <taxon>Spermatophyta</taxon>
        <taxon>Magnoliopsida</taxon>
        <taxon>eudicotyledons</taxon>
        <taxon>Gunneridae</taxon>
        <taxon>Pentapetalae</taxon>
        <taxon>rosids</taxon>
        <taxon>fabids</taxon>
        <taxon>Fabales</taxon>
        <taxon>Fabaceae</taxon>
        <taxon>Papilionoideae</taxon>
        <taxon>50 kb inversion clade</taxon>
        <taxon>NPAAA clade</taxon>
        <taxon>Hologalegina</taxon>
        <taxon>IRL clade</taxon>
        <taxon>Trifolieae</taxon>
        <taxon>Medicago</taxon>
    </lineage>
</organism>
<dbReference type="OrthoDB" id="10390452at2759"/>
<dbReference type="SUPFAM" id="SSF100920">
    <property type="entry name" value="Heat shock protein 70kD (HSP70), peptide-binding domain"/>
    <property type="match status" value="1"/>
</dbReference>
<dbReference type="AlphaFoldDB" id="G7JFG6"/>
<sequence length="692" mass="77135">MEPVERLTHIITIMEDVIKNERLETYFLGMWVRSLESELRNADPRSRRFERIRKSLASSQEVMLFCWRQIDHFINMRNYVIVQAVLRNHPLPVLDHAPIRMTELAYAVTIAPESETSREEFVKKKRITGEEMFLPPPEIAIGIDIGTGPRCVAVWNDSKVELFSNTENENIMKSAEIIKDDGSSIGVISASEVTLSQNQEHDMLYEATIYNMRRLIGRIDVDPIVQENKKFPFLLHTLYIGGCPFIAAPKNIALKFTAAEQVLVVYLGQLRVLAETQLERPVSKVVLMVPVSFSRIQLARTQYVCAKAGLYDLKLMPQPTAVALLYAQQQMLASFSCEDMDSESNKVALIFNMDFGYCDVAVTVATAEGECRMKALAGSSSGGEDLLVNMIRYLLPDSENIFKKHIDGDEENKSMSLLRVAILEAIQRLSSQTSVEFDLDLGDGLKICKVVKREEFEDVNKEVFEKCERLIIQSLQDADIKVDDINDVIIVGGCWNIPKVKDLVTKICKGKELYKGMNPLEAALCGAAVAGAVAAGIVDPKLGLMTSHVTPFSVGIQANGIHFVPVIPRNTSMPTTRVMDFTTIHDNQTEALILVYEGEGQKAEENHLLGYLKIMGIPAAPRGVPEINVRMNIDCENGLRVGAAVYMPGSDQPAIPAMEARMPMSMTDDGYAEALNRTYGDTKDLVTLVKME</sequence>
<gene>
    <name evidence="5" type="primary">11438817</name>
    <name evidence="4" type="ordered locus">MTR_4g115780</name>
</gene>
<reference evidence="4 6" key="1">
    <citation type="journal article" date="2011" name="Nature">
        <title>The Medicago genome provides insight into the evolution of rhizobial symbioses.</title>
        <authorList>
            <person name="Young N.D."/>
            <person name="Debelle F."/>
            <person name="Oldroyd G.E."/>
            <person name="Geurts R."/>
            <person name="Cannon S.B."/>
            <person name="Udvardi M.K."/>
            <person name="Benedito V.A."/>
            <person name="Mayer K.F."/>
            <person name="Gouzy J."/>
            <person name="Schoof H."/>
            <person name="Van de Peer Y."/>
            <person name="Proost S."/>
            <person name="Cook D.R."/>
            <person name="Meyers B.C."/>
            <person name="Spannagl M."/>
            <person name="Cheung F."/>
            <person name="De Mita S."/>
            <person name="Krishnakumar V."/>
            <person name="Gundlach H."/>
            <person name="Zhou S."/>
            <person name="Mudge J."/>
            <person name="Bharti A.K."/>
            <person name="Murray J.D."/>
            <person name="Naoumkina M.A."/>
            <person name="Rosen B."/>
            <person name="Silverstein K.A."/>
            <person name="Tang H."/>
            <person name="Rombauts S."/>
            <person name="Zhao P.X."/>
            <person name="Zhou P."/>
            <person name="Barbe V."/>
            <person name="Bardou P."/>
            <person name="Bechner M."/>
            <person name="Bellec A."/>
            <person name="Berger A."/>
            <person name="Berges H."/>
            <person name="Bidwell S."/>
            <person name="Bisseling T."/>
            <person name="Choisne N."/>
            <person name="Couloux A."/>
            <person name="Denny R."/>
            <person name="Deshpande S."/>
            <person name="Dai X."/>
            <person name="Doyle J.J."/>
            <person name="Dudez A.M."/>
            <person name="Farmer A.D."/>
            <person name="Fouteau S."/>
            <person name="Franken C."/>
            <person name="Gibelin C."/>
            <person name="Gish J."/>
            <person name="Goldstein S."/>
            <person name="Gonzalez A.J."/>
            <person name="Green P.J."/>
            <person name="Hallab A."/>
            <person name="Hartog M."/>
            <person name="Hua A."/>
            <person name="Humphray S.J."/>
            <person name="Jeong D.H."/>
            <person name="Jing Y."/>
            <person name="Jocker A."/>
            <person name="Kenton S.M."/>
            <person name="Kim D.J."/>
            <person name="Klee K."/>
            <person name="Lai H."/>
            <person name="Lang C."/>
            <person name="Lin S."/>
            <person name="Macmil S.L."/>
            <person name="Magdelenat G."/>
            <person name="Matthews L."/>
            <person name="McCorrison J."/>
            <person name="Monaghan E.L."/>
            <person name="Mun J.H."/>
            <person name="Najar F.Z."/>
            <person name="Nicholson C."/>
            <person name="Noirot C."/>
            <person name="O'Bleness M."/>
            <person name="Paule C.R."/>
            <person name="Poulain J."/>
            <person name="Prion F."/>
            <person name="Qin B."/>
            <person name="Qu C."/>
            <person name="Retzel E.F."/>
            <person name="Riddle C."/>
            <person name="Sallet E."/>
            <person name="Samain S."/>
            <person name="Samson N."/>
            <person name="Sanders I."/>
            <person name="Saurat O."/>
            <person name="Scarpelli C."/>
            <person name="Schiex T."/>
            <person name="Segurens B."/>
            <person name="Severin A.J."/>
            <person name="Sherrier D.J."/>
            <person name="Shi R."/>
            <person name="Sims S."/>
            <person name="Singer S.R."/>
            <person name="Sinharoy S."/>
            <person name="Sterck L."/>
            <person name="Viollet A."/>
            <person name="Wang B.B."/>
            <person name="Wang K."/>
            <person name="Wang M."/>
            <person name="Wang X."/>
            <person name="Warfsmann J."/>
            <person name="Weissenbach J."/>
            <person name="White D.D."/>
            <person name="White J.D."/>
            <person name="Wiley G.B."/>
            <person name="Wincker P."/>
            <person name="Xing Y."/>
            <person name="Yang L."/>
            <person name="Yao Z."/>
            <person name="Ying F."/>
            <person name="Zhai J."/>
            <person name="Zhou L."/>
            <person name="Zuber A."/>
            <person name="Denarie J."/>
            <person name="Dixon R.A."/>
            <person name="May G.D."/>
            <person name="Schwartz D.C."/>
            <person name="Rogers J."/>
            <person name="Quetier F."/>
            <person name="Town C.D."/>
            <person name="Roe B.A."/>
        </authorList>
    </citation>
    <scope>NUCLEOTIDE SEQUENCE [LARGE SCALE GENOMIC DNA]</scope>
    <source>
        <strain evidence="4">A17</strain>
        <strain evidence="5 6">cv. Jemalong A17</strain>
    </source>
</reference>
<dbReference type="PRINTS" id="PR00301">
    <property type="entry name" value="HEATSHOCK70"/>
</dbReference>
<evidence type="ECO:0000256" key="2">
    <source>
        <dbReference type="ARBA" id="ARBA00022840"/>
    </source>
</evidence>
<evidence type="ECO:0000313" key="4">
    <source>
        <dbReference type="EMBL" id="AES91642.1"/>
    </source>
</evidence>
<name>G7JFG6_MEDTR</name>
<dbReference type="GO" id="GO:0031072">
    <property type="term" value="F:heat shock protein binding"/>
    <property type="evidence" value="ECO:0000318"/>
    <property type="project" value="GO_Central"/>
</dbReference>
<dbReference type="InterPro" id="IPR043129">
    <property type="entry name" value="ATPase_NBD"/>
</dbReference>
<keyword evidence="2 3" id="KW-0067">ATP-binding</keyword>
<comment type="similarity">
    <text evidence="3">Belongs to the heat shock protein 70 family.</text>
</comment>
<dbReference type="Gene3D" id="3.30.420.40">
    <property type="match status" value="2"/>
</dbReference>
<dbReference type="GO" id="GO:0140662">
    <property type="term" value="F:ATP-dependent protein folding chaperone"/>
    <property type="evidence" value="ECO:0007669"/>
    <property type="project" value="InterPro"/>
</dbReference>
<dbReference type="GO" id="GO:0016887">
    <property type="term" value="F:ATP hydrolysis activity"/>
    <property type="evidence" value="ECO:0000318"/>
    <property type="project" value="GO_Central"/>
</dbReference>